<reference evidence="3" key="1">
    <citation type="submission" date="2020-06" db="EMBL/GenBank/DDBJ databases">
        <title>Novel chitinolytic bacterium.</title>
        <authorList>
            <person name="Ungkulpasvich U."/>
            <person name="Kosugi A."/>
            <person name="Uke A."/>
        </authorList>
    </citation>
    <scope>NUCLEOTIDE SEQUENCE</scope>
    <source>
        <strain evidence="3">UUS1-1</strain>
    </source>
</reference>
<feature type="domain" description="SLH" evidence="2">
    <location>
        <begin position="83"/>
        <end position="146"/>
    </location>
</feature>
<sequence>MFSLRHRLILSLLLLLTFLLVTPVVQAVPADVAGHWVEDSVKNLIAQGILHGYPDGTFRPDQSITRAELAKTLAVAYGLNAAGDQGQFPDAKGHWAENYIAALAEAKIITGYPDGSFKPEAPVTRAEMVVMLTRLLKLGTEEEHYTVEFIPTFSDVAADYWAFYQIEMAAKLGLLPRYYGPDFNPSRLASRADTAWMLQQLLNLKTVRGQVIGQPEAGTNLITVRPEGDGEIEIAVIPPEAVVFRNNITTTVDTLTKDDQITIYYNRNDEPTVVKAFGEVNKSDLLSRISALVKGRLTTEQIAAILAGNWDKVKEGIKGELYDQLLKIGLTAEEAEAILVQDWSYLDSVSRDRLASALSGYLGITKDLSGAILARDWERIKEFARIELTAMALEKILD</sequence>
<organism evidence="3 4">
    <name type="scientific">Capillibacterium thermochitinicola</name>
    <dbReference type="NCBI Taxonomy" id="2699427"/>
    <lineage>
        <taxon>Bacteria</taxon>
        <taxon>Bacillati</taxon>
        <taxon>Bacillota</taxon>
        <taxon>Capillibacterium</taxon>
    </lineage>
</organism>
<dbReference type="PANTHER" id="PTHR43308:SF5">
    <property type="entry name" value="S-LAYER PROTEIN _ PEPTIDOGLYCAN ENDO-BETA-N-ACETYLGLUCOSAMINIDASE"/>
    <property type="match status" value="1"/>
</dbReference>
<evidence type="ECO:0000313" key="4">
    <source>
        <dbReference type="Proteomes" id="UP000657177"/>
    </source>
</evidence>
<protein>
    <submittedName>
        <fullName evidence="3">S-layer homology domain-containing protein</fullName>
    </submittedName>
</protein>
<comment type="caution">
    <text evidence="3">The sequence shown here is derived from an EMBL/GenBank/DDBJ whole genome shotgun (WGS) entry which is preliminary data.</text>
</comment>
<name>A0A8J6I249_9FIRM</name>
<evidence type="ECO:0000259" key="2">
    <source>
        <dbReference type="PROSITE" id="PS51272"/>
    </source>
</evidence>
<dbReference type="AlphaFoldDB" id="A0A8J6I249"/>
<dbReference type="RefSeq" id="WP_181340322.1">
    <property type="nucleotide sequence ID" value="NZ_JAAKDE010000023.1"/>
</dbReference>
<feature type="chain" id="PRO_5035229668" evidence="1">
    <location>
        <begin position="28"/>
        <end position="398"/>
    </location>
</feature>
<keyword evidence="1" id="KW-0732">Signal</keyword>
<feature type="domain" description="SLH" evidence="2">
    <location>
        <begin position="24"/>
        <end position="82"/>
    </location>
</feature>
<keyword evidence="4" id="KW-1185">Reference proteome</keyword>
<dbReference type="PROSITE" id="PS51272">
    <property type="entry name" value="SLH"/>
    <property type="match status" value="3"/>
</dbReference>
<evidence type="ECO:0000256" key="1">
    <source>
        <dbReference type="SAM" id="SignalP"/>
    </source>
</evidence>
<accession>A0A8J6I249</accession>
<dbReference type="InterPro" id="IPR051465">
    <property type="entry name" value="Cell_Envelope_Struct_Comp"/>
</dbReference>
<feature type="domain" description="SLH" evidence="2">
    <location>
        <begin position="149"/>
        <end position="212"/>
    </location>
</feature>
<gene>
    <name evidence="3" type="ORF">G5B42_09975</name>
</gene>
<dbReference type="Proteomes" id="UP000657177">
    <property type="component" value="Unassembled WGS sequence"/>
</dbReference>
<dbReference type="EMBL" id="JAAKDE010000023">
    <property type="protein sequence ID" value="MBA2133858.1"/>
    <property type="molecule type" value="Genomic_DNA"/>
</dbReference>
<dbReference type="InterPro" id="IPR001119">
    <property type="entry name" value="SLH_dom"/>
</dbReference>
<dbReference type="Pfam" id="PF00395">
    <property type="entry name" value="SLH"/>
    <property type="match status" value="3"/>
</dbReference>
<feature type="signal peptide" evidence="1">
    <location>
        <begin position="1"/>
        <end position="27"/>
    </location>
</feature>
<proteinExistence type="predicted"/>
<evidence type="ECO:0000313" key="3">
    <source>
        <dbReference type="EMBL" id="MBA2133858.1"/>
    </source>
</evidence>
<dbReference type="PANTHER" id="PTHR43308">
    <property type="entry name" value="OUTER MEMBRANE PROTEIN ALPHA-RELATED"/>
    <property type="match status" value="1"/>
</dbReference>